<evidence type="ECO:0000313" key="2">
    <source>
        <dbReference type="EMBL" id="PSB54393.1"/>
    </source>
</evidence>
<dbReference type="Pfam" id="PF19308">
    <property type="entry name" value="CRISPR_Cas6_N"/>
    <property type="match status" value="1"/>
</dbReference>
<dbReference type="AlphaFoldDB" id="A0A2T1GB00"/>
<name>A0A2T1GB00_9CYAN</name>
<dbReference type="InterPro" id="IPR045648">
    <property type="entry name" value="CRISPR-assoc_Cas6-like_N"/>
</dbReference>
<sequence>MKSVDPELATFLHAQTTDKAFTLSVFQTPNRDRNLLQWQHDRSIPTGTPCWWRISLLDDSLFAKLAHLWLSIDPNQPWHIGQVGLQMVSVISTPQSERNWASFSTYQQLHTQASSTERQIQLSFYTPTTFRVSKYDCALPTKETVFN</sequence>
<dbReference type="EMBL" id="PVWO01000262">
    <property type="protein sequence ID" value="PSB54393.1"/>
    <property type="molecule type" value="Genomic_DNA"/>
</dbReference>
<dbReference type="Gene3D" id="3.30.70.1890">
    <property type="match status" value="1"/>
</dbReference>
<gene>
    <name evidence="2" type="ORF">C7B77_18250</name>
</gene>
<dbReference type="InterPro" id="IPR045747">
    <property type="entry name" value="CRISPR-assoc_prot_Cas6_N_sf"/>
</dbReference>
<dbReference type="Proteomes" id="UP000238937">
    <property type="component" value="Unassembled WGS sequence"/>
</dbReference>
<reference evidence="2 3" key="1">
    <citation type="submission" date="2018-03" db="EMBL/GenBank/DDBJ databases">
        <title>The ancient ancestry and fast evolution of plastids.</title>
        <authorList>
            <person name="Moore K.R."/>
            <person name="Magnabosco C."/>
            <person name="Momper L."/>
            <person name="Gold D.A."/>
            <person name="Bosak T."/>
            <person name="Fournier G.P."/>
        </authorList>
    </citation>
    <scope>NUCLEOTIDE SEQUENCE [LARGE SCALE GENOMIC DNA]</scope>
    <source>
        <strain evidence="2 3">CCALA 037</strain>
    </source>
</reference>
<evidence type="ECO:0000313" key="3">
    <source>
        <dbReference type="Proteomes" id="UP000238937"/>
    </source>
</evidence>
<organism evidence="2 3">
    <name type="scientific">Chamaesiphon polymorphus CCALA 037</name>
    <dbReference type="NCBI Taxonomy" id="2107692"/>
    <lineage>
        <taxon>Bacteria</taxon>
        <taxon>Bacillati</taxon>
        <taxon>Cyanobacteriota</taxon>
        <taxon>Cyanophyceae</taxon>
        <taxon>Gomontiellales</taxon>
        <taxon>Chamaesiphonaceae</taxon>
        <taxon>Chamaesiphon</taxon>
    </lineage>
</organism>
<feature type="domain" description="CRISPR-associated protein Cas6-like N-terminal" evidence="1">
    <location>
        <begin position="2"/>
        <end position="110"/>
    </location>
</feature>
<comment type="caution">
    <text evidence="2">The sequence shown here is derived from an EMBL/GenBank/DDBJ whole genome shotgun (WGS) entry which is preliminary data.</text>
</comment>
<proteinExistence type="predicted"/>
<feature type="non-terminal residue" evidence="2">
    <location>
        <position position="147"/>
    </location>
</feature>
<protein>
    <submittedName>
        <fullName evidence="2">CRISPR-associated endoribonuclease Cas6</fullName>
    </submittedName>
</protein>
<evidence type="ECO:0000259" key="1">
    <source>
        <dbReference type="Pfam" id="PF19308"/>
    </source>
</evidence>
<accession>A0A2T1GB00</accession>
<keyword evidence="3" id="KW-1185">Reference proteome</keyword>